<evidence type="ECO:0000256" key="4">
    <source>
        <dbReference type="ARBA" id="ARBA00022729"/>
    </source>
</evidence>
<evidence type="ECO:0000256" key="7">
    <source>
        <dbReference type="SAM" id="MobiDB-lite"/>
    </source>
</evidence>
<feature type="region of interest" description="Disordered" evidence="7">
    <location>
        <begin position="270"/>
        <end position="292"/>
    </location>
</feature>
<sequence length="391" mass="44182">MRKYPAEFALIALFVAGLLLPLARRWAPSPEVSRLDENRRQAEAPSLPTTLAAVEKFPRDFDAYWNDSFGFREQLIRMHAQSKLAFGVASMNDVVRGRDGWLFYTGDHSMEIHRGERPMSREELVAWQRELEARANWMAARGGRYVVLIAPNKESIYGDMLAEGYEKRGATRLDQLILHMSAHSRVKILDVRGALLEEKARQRVYARTDTHWNDHGAYVAYREISRHLEGFYPHMTARPRDAFTERALPSWYGDLVQMLGMAGLMDEPRDELVPHPDYTSSTAPSPPPQGRRVAAMRGAAQGPRAVVFHDSFFLPPEERGDPARAATAAKSAGQSAFRMVALLAEYFSSSVFTWSHEFDPELVERQNATLVVQEMVERVLSGPPQGRAPAM</sequence>
<feature type="domain" description="AlgX/AlgJ SGNH hydrolase-like" evidence="8">
    <location>
        <begin position="94"/>
        <end position="291"/>
    </location>
</feature>
<evidence type="ECO:0000256" key="3">
    <source>
        <dbReference type="ARBA" id="ARBA00022679"/>
    </source>
</evidence>
<dbReference type="RefSeq" id="WP_394832606.1">
    <property type="nucleotide sequence ID" value="NZ_CP089929.1"/>
</dbReference>
<keyword evidence="3" id="KW-0808">Transferase</keyword>
<evidence type="ECO:0000256" key="1">
    <source>
        <dbReference type="ARBA" id="ARBA00004418"/>
    </source>
</evidence>
<evidence type="ECO:0000313" key="10">
    <source>
        <dbReference type="Proteomes" id="UP001374803"/>
    </source>
</evidence>
<keyword evidence="10" id="KW-1185">Reference proteome</keyword>
<gene>
    <name evidence="9" type="ORF">LVJ94_39490</name>
</gene>
<evidence type="ECO:0000313" key="9">
    <source>
        <dbReference type="EMBL" id="WXB02980.1"/>
    </source>
</evidence>
<evidence type="ECO:0000256" key="2">
    <source>
        <dbReference type="ARBA" id="ARBA00005182"/>
    </source>
</evidence>
<dbReference type="InterPro" id="IPR031811">
    <property type="entry name" value="ALGX/ALGJ_SGNH-like"/>
</dbReference>
<dbReference type="Proteomes" id="UP001374803">
    <property type="component" value="Chromosome"/>
</dbReference>
<comment type="pathway">
    <text evidence="2">Glycan biosynthesis; alginate biosynthesis.</text>
</comment>
<protein>
    <recommendedName>
        <fullName evidence="8">AlgX/AlgJ SGNH hydrolase-like domain-containing protein</fullName>
    </recommendedName>
</protein>
<organism evidence="9 10">
    <name type="scientific">Pendulispora rubella</name>
    <dbReference type="NCBI Taxonomy" id="2741070"/>
    <lineage>
        <taxon>Bacteria</taxon>
        <taxon>Pseudomonadati</taxon>
        <taxon>Myxococcota</taxon>
        <taxon>Myxococcia</taxon>
        <taxon>Myxococcales</taxon>
        <taxon>Sorangiineae</taxon>
        <taxon>Pendulisporaceae</taxon>
        <taxon>Pendulispora</taxon>
    </lineage>
</organism>
<dbReference type="EMBL" id="CP089983">
    <property type="protein sequence ID" value="WXB02980.1"/>
    <property type="molecule type" value="Genomic_DNA"/>
</dbReference>
<dbReference type="Pfam" id="PF16822">
    <property type="entry name" value="ALGX"/>
    <property type="match status" value="1"/>
</dbReference>
<evidence type="ECO:0000256" key="6">
    <source>
        <dbReference type="ARBA" id="ARBA00022841"/>
    </source>
</evidence>
<keyword evidence="4" id="KW-0732">Signal</keyword>
<name>A0ABZ2KY32_9BACT</name>
<keyword evidence="5" id="KW-0574">Periplasm</keyword>
<accession>A0ABZ2KY32</accession>
<comment type="subcellular location">
    <subcellularLocation>
        <location evidence="1">Periplasm</location>
    </subcellularLocation>
</comment>
<keyword evidence="6" id="KW-0016">Alginate biosynthesis</keyword>
<reference evidence="9" key="1">
    <citation type="submission" date="2021-12" db="EMBL/GenBank/DDBJ databases">
        <title>Discovery of the Pendulisporaceae a myxobacterial family with distinct sporulation behavior and unique specialized metabolism.</title>
        <authorList>
            <person name="Garcia R."/>
            <person name="Popoff A."/>
            <person name="Bader C.D."/>
            <person name="Loehr J."/>
            <person name="Walesch S."/>
            <person name="Walt C."/>
            <person name="Boldt J."/>
            <person name="Bunk B."/>
            <person name="Haeckl F.J.F.P.J."/>
            <person name="Gunesch A.P."/>
            <person name="Birkelbach J."/>
            <person name="Nuebel U."/>
            <person name="Pietschmann T."/>
            <person name="Bach T."/>
            <person name="Mueller R."/>
        </authorList>
    </citation>
    <scope>NUCLEOTIDE SEQUENCE</scope>
    <source>
        <strain evidence="9">MSr11367</strain>
    </source>
</reference>
<evidence type="ECO:0000256" key="5">
    <source>
        <dbReference type="ARBA" id="ARBA00022764"/>
    </source>
</evidence>
<evidence type="ECO:0000259" key="8">
    <source>
        <dbReference type="Pfam" id="PF16822"/>
    </source>
</evidence>
<proteinExistence type="predicted"/>